<comment type="similarity">
    <text evidence="2">Belongs to the nitroreductase family.</text>
</comment>
<dbReference type="STRING" id="269799.Gmet_3446"/>
<gene>
    <name evidence="7" type="ordered locus">Gmet_3446</name>
</gene>
<protein>
    <submittedName>
        <fullName evidence="7">Oxidoreductase related to nitroreductase, putative</fullName>
    </submittedName>
</protein>
<dbReference type="Gene3D" id="3.40.109.10">
    <property type="entry name" value="NADH Oxidase"/>
    <property type="match status" value="1"/>
</dbReference>
<dbReference type="RefSeq" id="WP_004514674.1">
    <property type="nucleotide sequence ID" value="NC_007517.1"/>
</dbReference>
<keyword evidence="4" id="KW-0288">FMN</keyword>
<dbReference type="EMBL" id="CP000148">
    <property type="protein sequence ID" value="ABB33655.1"/>
    <property type="molecule type" value="Genomic_DNA"/>
</dbReference>
<dbReference type="PANTHER" id="PTHR43673">
    <property type="entry name" value="NAD(P)H NITROREDUCTASE YDGI-RELATED"/>
    <property type="match status" value="1"/>
</dbReference>
<feature type="domain" description="Nitroreductase" evidence="6">
    <location>
        <begin position="7"/>
        <end position="162"/>
    </location>
</feature>
<reference evidence="7 8" key="1">
    <citation type="submission" date="2005-10" db="EMBL/GenBank/DDBJ databases">
        <title>Complete sequence of Geobacter metallireducens GS-15.</title>
        <authorList>
            <consortium name="US DOE Joint Genome Institute"/>
            <person name="Copeland A."/>
            <person name="Lucas S."/>
            <person name="Lapidus A."/>
            <person name="Barry K."/>
            <person name="Detter J.C."/>
            <person name="Glavina T."/>
            <person name="Hammon N."/>
            <person name="Israni S."/>
            <person name="Pitluck S."/>
            <person name="Di Bartolo G."/>
            <person name="Chain P."/>
            <person name="Schmutz J."/>
            <person name="Larimer F."/>
            <person name="Land M."/>
            <person name="Kyrpides N."/>
            <person name="Ivanova N."/>
            <person name="Richardson P."/>
        </authorList>
    </citation>
    <scope>NUCLEOTIDE SEQUENCE [LARGE SCALE GENOMIC DNA]</scope>
    <source>
        <strain evidence="8">ATCC 53774 / DSM 7210 / GS-15</strain>
    </source>
</reference>
<keyword evidence="3" id="KW-0285">Flavoprotein</keyword>
<organism evidence="7 8">
    <name type="scientific">Geobacter metallireducens (strain ATCC 53774 / DSM 7210 / GS-15)</name>
    <dbReference type="NCBI Taxonomy" id="269799"/>
    <lineage>
        <taxon>Bacteria</taxon>
        <taxon>Pseudomonadati</taxon>
        <taxon>Thermodesulfobacteriota</taxon>
        <taxon>Desulfuromonadia</taxon>
        <taxon>Geobacterales</taxon>
        <taxon>Geobacteraceae</taxon>
        <taxon>Geobacter</taxon>
    </lineage>
</organism>
<accession>Q39Q19</accession>
<evidence type="ECO:0000259" key="6">
    <source>
        <dbReference type="Pfam" id="PF00881"/>
    </source>
</evidence>
<dbReference type="Pfam" id="PF00881">
    <property type="entry name" value="Nitroreductase"/>
    <property type="match status" value="1"/>
</dbReference>
<dbReference type="Proteomes" id="UP000007073">
    <property type="component" value="Chromosome"/>
</dbReference>
<evidence type="ECO:0000256" key="5">
    <source>
        <dbReference type="ARBA" id="ARBA00023002"/>
    </source>
</evidence>
<evidence type="ECO:0000313" key="8">
    <source>
        <dbReference type="Proteomes" id="UP000007073"/>
    </source>
</evidence>
<reference evidence="7 8" key="2">
    <citation type="journal article" date="2009" name="BMC Microbiol.">
        <title>The genome sequence of Geobacter metallireducens: features of metabolism, physiology and regulation common and dissimilar to Geobacter sulfurreducens.</title>
        <authorList>
            <person name="Aklujkar M."/>
            <person name="Krushkal J."/>
            <person name="DiBartolo G."/>
            <person name="Lapidus A."/>
            <person name="Land M.L."/>
            <person name="Lovley D.R."/>
        </authorList>
    </citation>
    <scope>NUCLEOTIDE SEQUENCE [LARGE SCALE GENOMIC DNA]</scope>
    <source>
        <strain evidence="8">ATCC 53774 / DSM 7210 / GS-15</strain>
    </source>
</reference>
<name>Q39Q19_GEOMG</name>
<evidence type="ECO:0000256" key="1">
    <source>
        <dbReference type="ARBA" id="ARBA00001917"/>
    </source>
</evidence>
<evidence type="ECO:0000256" key="3">
    <source>
        <dbReference type="ARBA" id="ARBA00022630"/>
    </source>
</evidence>
<dbReference type="PANTHER" id="PTHR43673:SF2">
    <property type="entry name" value="NITROREDUCTASE"/>
    <property type="match status" value="1"/>
</dbReference>
<evidence type="ECO:0000256" key="2">
    <source>
        <dbReference type="ARBA" id="ARBA00007118"/>
    </source>
</evidence>
<proteinExistence type="inferred from homology"/>
<dbReference type="SUPFAM" id="SSF55469">
    <property type="entry name" value="FMN-dependent nitroreductase-like"/>
    <property type="match status" value="1"/>
</dbReference>
<dbReference type="HOGENOM" id="CLU_070764_7_0_7"/>
<dbReference type="AlphaFoldDB" id="Q39Q19"/>
<dbReference type="InterPro" id="IPR029479">
    <property type="entry name" value="Nitroreductase"/>
</dbReference>
<dbReference type="GO" id="GO:0016491">
    <property type="term" value="F:oxidoreductase activity"/>
    <property type="evidence" value="ECO:0007669"/>
    <property type="project" value="UniProtKB-KW"/>
</dbReference>
<sequence>MNVTEAITARKSVRAYLDTPVPADVLEKIVEAGRWAPNAGPIQLSVVRNAELRKKINDVTLDAMAHSGIEFLRQRAALPGYQPLYDAPVLILISGPVTIPISAVNAAVSAENMLLQATGAGLGSCFLLSLTLAFDGADGSDLLQKAGIPDGYRVQCAVIVGYAAPESKFTTGERTIKGAVSYID</sequence>
<evidence type="ECO:0000256" key="4">
    <source>
        <dbReference type="ARBA" id="ARBA00022643"/>
    </source>
</evidence>
<evidence type="ECO:0000313" key="7">
    <source>
        <dbReference type="EMBL" id="ABB33655.1"/>
    </source>
</evidence>
<comment type="cofactor">
    <cofactor evidence="1">
        <name>FMN</name>
        <dbReference type="ChEBI" id="CHEBI:58210"/>
    </cofactor>
</comment>
<dbReference type="KEGG" id="gme:Gmet_3446"/>
<keyword evidence="8" id="KW-1185">Reference proteome</keyword>
<keyword evidence="5" id="KW-0560">Oxidoreductase</keyword>
<dbReference type="InterPro" id="IPR000415">
    <property type="entry name" value="Nitroreductase-like"/>
</dbReference>
<dbReference type="eggNOG" id="COG0778">
    <property type="taxonomic scope" value="Bacteria"/>
</dbReference>